<sequence length="438" mass="50188">MAAASSSVVRRVEELGDLAQAHIQQLSEAAGEDDHFLIRASAALEKLKLQCGEDKECSTPSNLLELYTQAILDMTYFEENKLVDEDFPEDSSQKVKELINFLSEPEILVKENNMHPKHCDLLGDELLECLSWRRGALLYMYCHSLTKRRDWLTRKSSLLKKYLVDGISYLLQMLNFRCPIQLNEGASFQDLDTAKLLSEGIFSDIHLLAMMYSGEMCYWGLKHCADQQPENHEMDIGVSGASYATHKEPLDFREVGEKILKNITLTKYAWFIKQIMKIKPLVSVTNDIFIFPTFYFLIFVDFSVLLLSYLFCFFRASCYYYFFPHHQPLSEFSSFPVQPWFSGTSHEELSTHMALSLVLTENRDYAEGSFSGSHKDIPSAQSTGFRSSLASLSCIIFFLTHKSMHYVFVLLSLTGFCFPTSSENFQVKCFGAYKIKKK</sequence>
<dbReference type="GO" id="GO:0000423">
    <property type="term" value="P:mitophagy"/>
    <property type="evidence" value="ECO:0007669"/>
    <property type="project" value="InterPro"/>
</dbReference>
<organism evidence="2 3">
    <name type="scientific">Bos mutus</name>
    <name type="common">wild yak</name>
    <dbReference type="NCBI Taxonomy" id="72004"/>
    <lineage>
        <taxon>Eukaryota</taxon>
        <taxon>Metazoa</taxon>
        <taxon>Chordata</taxon>
        <taxon>Craniata</taxon>
        <taxon>Vertebrata</taxon>
        <taxon>Euteleostomi</taxon>
        <taxon>Mammalia</taxon>
        <taxon>Eutheria</taxon>
        <taxon>Laurasiatheria</taxon>
        <taxon>Artiodactyla</taxon>
        <taxon>Ruminantia</taxon>
        <taxon>Pecora</taxon>
        <taxon>Bovidae</taxon>
        <taxon>Bovinae</taxon>
        <taxon>Bos</taxon>
    </lineage>
</organism>
<proteinExistence type="predicted"/>
<comment type="caution">
    <text evidence="2">The sequence shown here is derived from an EMBL/GenBank/DDBJ whole genome shotgun (WGS) entry which is preliminary data.</text>
</comment>
<evidence type="ECO:0000313" key="3">
    <source>
        <dbReference type="Proteomes" id="UP000322234"/>
    </source>
</evidence>
<accession>A0A6B0QPY3</accession>
<protein>
    <recommendedName>
        <fullName evidence="4">CE051 protein</fullName>
    </recommendedName>
</protein>
<feature type="transmembrane region" description="Helical" evidence="1">
    <location>
        <begin position="289"/>
        <end position="314"/>
    </location>
</feature>
<dbReference type="EMBL" id="VBQZ03000001">
    <property type="protein sequence ID" value="MXQ79050.1"/>
    <property type="molecule type" value="Genomic_DNA"/>
</dbReference>
<keyword evidence="3" id="KW-1185">Reference proteome</keyword>
<dbReference type="Proteomes" id="UP000322234">
    <property type="component" value="Unassembled WGS sequence"/>
</dbReference>
<dbReference type="AlphaFoldDB" id="A0A6B0QPY3"/>
<dbReference type="PANTHER" id="PTHR28494:SF1">
    <property type="entry name" value="RAB7A-INTERACTING MON1-CCZ1 COMPLEX SUBUNIT 1"/>
    <property type="match status" value="1"/>
</dbReference>
<gene>
    <name evidence="2" type="ORF">E5288_WYG000449</name>
</gene>
<evidence type="ECO:0000256" key="1">
    <source>
        <dbReference type="SAM" id="Phobius"/>
    </source>
</evidence>
<dbReference type="Pfam" id="PF17716">
    <property type="entry name" value="RIMC1"/>
    <property type="match status" value="1"/>
</dbReference>
<dbReference type="InterPro" id="IPR037657">
    <property type="entry name" value="RIMC1"/>
</dbReference>
<keyword evidence="1" id="KW-0812">Transmembrane</keyword>
<evidence type="ECO:0008006" key="4">
    <source>
        <dbReference type="Google" id="ProtNLM"/>
    </source>
</evidence>
<keyword evidence="1" id="KW-0472">Membrane</keyword>
<keyword evidence="1" id="KW-1133">Transmembrane helix</keyword>
<dbReference type="PANTHER" id="PTHR28494">
    <property type="entry name" value="UPF0600 PROTEIN C5ORF51"/>
    <property type="match status" value="1"/>
</dbReference>
<reference evidence="2" key="1">
    <citation type="submission" date="2019-10" db="EMBL/GenBank/DDBJ databases">
        <title>The sequence and de novo assembly of the wild yak genome.</title>
        <authorList>
            <person name="Liu Y."/>
        </authorList>
    </citation>
    <scope>NUCLEOTIDE SEQUENCE [LARGE SCALE GENOMIC DNA]</scope>
    <source>
        <strain evidence="2">WY2019</strain>
    </source>
</reference>
<evidence type="ECO:0000313" key="2">
    <source>
        <dbReference type="EMBL" id="MXQ79050.1"/>
    </source>
</evidence>
<name>A0A6B0QPY3_9CETA</name>